<name>A0A177TEE1_9BASI</name>
<dbReference type="AlphaFoldDB" id="A0A177TEE1"/>
<feature type="region of interest" description="Disordered" evidence="1">
    <location>
        <begin position="226"/>
        <end position="334"/>
    </location>
</feature>
<sequence length="334" mass="35775">MSAGRFVKWTTHLAITTDAVLGAATSKEFLHEIDTTIFDPNDMSFNGKAIIWARVAPTEGAYLLNLVPMATKPFRLAINEPNAMRQIPEDFDGTDPSNASLPPFIPYLSGVGLLKSVAEDKKHGVIAGFTFLGKSTGWAQWEIEVAFEDHPRWALWSLPPPRSVVAFDASLAEVTDNGDLKCYLRRISTIDTNVRPLLAALGVGHGPTAANDRVAKLKEIRAQAAMKGKTEASADNGSQDRTSETATKVNTQDTADATNKVDPQDNVDTAGKGGTQDNPDVPGAETPFKIQANKTPNISAPAAPRTARNGHVLEDPPSPSPTPSSRKRKCGGLI</sequence>
<dbReference type="OrthoDB" id="3401301at2759"/>
<dbReference type="EMBL" id="LWDF02000289">
    <property type="protein sequence ID" value="KAE8250759.1"/>
    <property type="molecule type" value="Genomic_DNA"/>
</dbReference>
<evidence type="ECO:0000313" key="2">
    <source>
        <dbReference type="EMBL" id="KAE8250759.1"/>
    </source>
</evidence>
<organism evidence="2 3">
    <name type="scientific">Tilletia indica</name>
    <dbReference type="NCBI Taxonomy" id="43049"/>
    <lineage>
        <taxon>Eukaryota</taxon>
        <taxon>Fungi</taxon>
        <taxon>Dikarya</taxon>
        <taxon>Basidiomycota</taxon>
        <taxon>Ustilaginomycotina</taxon>
        <taxon>Exobasidiomycetes</taxon>
        <taxon>Tilletiales</taxon>
        <taxon>Tilletiaceae</taxon>
        <taxon>Tilletia</taxon>
    </lineage>
</organism>
<feature type="compositionally biased region" description="Basic residues" evidence="1">
    <location>
        <begin position="325"/>
        <end position="334"/>
    </location>
</feature>
<proteinExistence type="predicted"/>
<feature type="compositionally biased region" description="Polar residues" evidence="1">
    <location>
        <begin position="233"/>
        <end position="257"/>
    </location>
</feature>
<dbReference type="Proteomes" id="UP000077521">
    <property type="component" value="Unassembled WGS sequence"/>
</dbReference>
<reference evidence="2" key="1">
    <citation type="submission" date="2016-04" db="EMBL/GenBank/DDBJ databases">
        <authorList>
            <person name="Nguyen H.D."/>
            <person name="Samba Siva P."/>
            <person name="Cullis J."/>
            <person name="Levesque C.A."/>
            <person name="Hambleton S."/>
        </authorList>
    </citation>
    <scope>NUCLEOTIDE SEQUENCE</scope>
    <source>
        <strain evidence="2">DAOMC 236416</strain>
    </source>
</reference>
<protein>
    <submittedName>
        <fullName evidence="2">Uncharacterized protein</fullName>
    </submittedName>
</protein>
<accession>A0A177TEE1</accession>
<evidence type="ECO:0000256" key="1">
    <source>
        <dbReference type="SAM" id="MobiDB-lite"/>
    </source>
</evidence>
<evidence type="ECO:0000313" key="3">
    <source>
        <dbReference type="Proteomes" id="UP000077521"/>
    </source>
</evidence>
<keyword evidence="3" id="KW-1185">Reference proteome</keyword>
<comment type="caution">
    <text evidence="2">The sequence shown here is derived from an EMBL/GenBank/DDBJ whole genome shotgun (WGS) entry which is preliminary data.</text>
</comment>
<reference evidence="2" key="2">
    <citation type="journal article" date="2019" name="IMA Fungus">
        <title>Genome sequencing and comparison of five Tilletia species to identify candidate genes for the detection of regulated species infecting wheat.</title>
        <authorList>
            <person name="Nguyen H.D.T."/>
            <person name="Sultana T."/>
            <person name="Kesanakurti P."/>
            <person name="Hambleton S."/>
        </authorList>
    </citation>
    <scope>NUCLEOTIDE SEQUENCE</scope>
    <source>
        <strain evidence="2">DAOMC 236416</strain>
    </source>
</reference>
<gene>
    <name evidence="2" type="ORF">A4X13_0g4414</name>
</gene>